<dbReference type="EMBL" id="JABBCQ020000012">
    <property type="protein sequence ID" value="MBI1625731.1"/>
    <property type="molecule type" value="Genomic_DNA"/>
</dbReference>
<dbReference type="Proteomes" id="UP000530032">
    <property type="component" value="Unassembled WGS sequence"/>
</dbReference>
<evidence type="ECO:0000313" key="9">
    <source>
        <dbReference type="Proteomes" id="UP000530032"/>
    </source>
</evidence>
<name>A0A843B4M9_9BURK</name>
<comment type="similarity">
    <text evidence="2">Belongs to the UPF0324 family.</text>
</comment>
<dbReference type="InterPro" id="IPR004630">
    <property type="entry name" value="UPF0324_YeiH-like"/>
</dbReference>
<reference evidence="8" key="1">
    <citation type="submission" date="2020-12" db="EMBL/GenBank/DDBJ databases">
        <title>Comamonas sp. nov., isolated from stream water.</title>
        <authorList>
            <person name="Park K.-H."/>
        </authorList>
    </citation>
    <scope>NUCLEOTIDE SEQUENCE</scope>
    <source>
        <strain evidence="8">EJ-4</strain>
    </source>
</reference>
<dbReference type="GO" id="GO:0005886">
    <property type="term" value="C:plasma membrane"/>
    <property type="evidence" value="ECO:0007669"/>
    <property type="project" value="UniProtKB-SubCell"/>
</dbReference>
<dbReference type="Pfam" id="PF03601">
    <property type="entry name" value="Cons_hypoth698"/>
    <property type="match status" value="1"/>
</dbReference>
<evidence type="ECO:0000256" key="3">
    <source>
        <dbReference type="ARBA" id="ARBA00022475"/>
    </source>
</evidence>
<dbReference type="PANTHER" id="PTHR30106:SF2">
    <property type="entry name" value="UPF0324 INNER MEMBRANE PROTEIN YEIH"/>
    <property type="match status" value="1"/>
</dbReference>
<dbReference type="AlphaFoldDB" id="A0A843B4M9"/>
<feature type="transmembrane region" description="Helical" evidence="7">
    <location>
        <begin position="308"/>
        <end position="329"/>
    </location>
</feature>
<keyword evidence="6 7" id="KW-0472">Membrane</keyword>
<proteinExistence type="inferred from homology"/>
<dbReference type="PANTHER" id="PTHR30106">
    <property type="entry name" value="INNER MEMBRANE PROTEIN YEIH-RELATED"/>
    <property type="match status" value="1"/>
</dbReference>
<keyword evidence="9" id="KW-1185">Reference proteome</keyword>
<accession>A0A843B4M9</accession>
<comment type="subcellular location">
    <subcellularLocation>
        <location evidence="1">Cell membrane</location>
        <topology evidence="1">Multi-pass membrane protein</topology>
    </subcellularLocation>
</comment>
<feature type="transmembrane region" description="Helical" evidence="7">
    <location>
        <begin position="169"/>
        <end position="190"/>
    </location>
</feature>
<protein>
    <submittedName>
        <fullName evidence="8">YeiH family putative sulfate export transporter</fullName>
    </submittedName>
</protein>
<evidence type="ECO:0000256" key="2">
    <source>
        <dbReference type="ARBA" id="ARBA00007977"/>
    </source>
</evidence>
<dbReference type="RefSeq" id="WP_198460862.1">
    <property type="nucleotide sequence ID" value="NZ_JABBCQ020000012.1"/>
</dbReference>
<evidence type="ECO:0000256" key="1">
    <source>
        <dbReference type="ARBA" id="ARBA00004651"/>
    </source>
</evidence>
<keyword evidence="5 7" id="KW-1133">Transmembrane helix</keyword>
<organism evidence="8 9">
    <name type="scientific">Comamonas suwonensis</name>
    <dbReference type="NCBI Taxonomy" id="2606214"/>
    <lineage>
        <taxon>Bacteria</taxon>
        <taxon>Pseudomonadati</taxon>
        <taxon>Pseudomonadota</taxon>
        <taxon>Betaproteobacteria</taxon>
        <taxon>Burkholderiales</taxon>
        <taxon>Comamonadaceae</taxon>
        <taxon>Comamonas</taxon>
    </lineage>
</organism>
<comment type="caution">
    <text evidence="8">The sequence shown here is derived from an EMBL/GenBank/DDBJ whole genome shotgun (WGS) entry which is preliminary data.</text>
</comment>
<feature type="transmembrane region" description="Helical" evidence="7">
    <location>
        <begin position="108"/>
        <end position="128"/>
    </location>
</feature>
<feature type="transmembrane region" description="Helical" evidence="7">
    <location>
        <begin position="241"/>
        <end position="259"/>
    </location>
</feature>
<feature type="transmembrane region" description="Helical" evidence="7">
    <location>
        <begin position="280"/>
        <end position="302"/>
    </location>
</feature>
<dbReference type="NCBIfam" id="TIGR00698">
    <property type="entry name" value="YeiH family putative sulfate export transporter"/>
    <property type="match status" value="1"/>
</dbReference>
<feature type="transmembrane region" description="Helical" evidence="7">
    <location>
        <begin position="52"/>
        <end position="71"/>
    </location>
</feature>
<feature type="transmembrane region" description="Helical" evidence="7">
    <location>
        <begin position="341"/>
        <end position="362"/>
    </location>
</feature>
<feature type="transmembrane region" description="Helical" evidence="7">
    <location>
        <begin position="140"/>
        <end position="157"/>
    </location>
</feature>
<gene>
    <name evidence="8" type="ORF">HF327_014600</name>
</gene>
<keyword evidence="4 7" id="KW-0812">Transmembrane</keyword>
<evidence type="ECO:0000256" key="5">
    <source>
        <dbReference type="ARBA" id="ARBA00022989"/>
    </source>
</evidence>
<sequence length="366" mass="38319">MNTTTLKNSTPSHGWMHKTGGMVPGLLLAGTIAAVATWAAQFPIIKSNGLSALTLAIIIGLVIGNTVYPSIASQCSSGIAFTKARLLRAGIVLYGLRLTFQDIGQVGMAGVVIDALVLSSTFLLAQWIGQKLLGMDKRTTLLVGAGASICGAAAVLATEPVAKGRAEDVAVAVATVVVFGTIGTFLYPALFHWNAEYGWVNTTMQQYGVFVGSTVHEVAQVVAAGEAIGSQAADTAVIAKMVRVMMLAPFLLILSMWLSRSERQEGMKDGVNNGQPGKKITIPWFALGFVLMAGINSLGVLPKEVVSVGIQLDNALLAIAMAALGLTTHIRAVRAAGTKPLILALALFIWLLVAGLALNLWIPTLF</sequence>
<evidence type="ECO:0000313" key="8">
    <source>
        <dbReference type="EMBL" id="MBI1625731.1"/>
    </source>
</evidence>
<evidence type="ECO:0000256" key="7">
    <source>
        <dbReference type="SAM" id="Phobius"/>
    </source>
</evidence>
<evidence type="ECO:0000256" key="6">
    <source>
        <dbReference type="ARBA" id="ARBA00023136"/>
    </source>
</evidence>
<feature type="transmembrane region" description="Helical" evidence="7">
    <location>
        <begin position="20"/>
        <end position="40"/>
    </location>
</feature>
<evidence type="ECO:0000256" key="4">
    <source>
        <dbReference type="ARBA" id="ARBA00022692"/>
    </source>
</evidence>
<keyword evidence="3" id="KW-1003">Cell membrane</keyword>
<dbReference type="InterPro" id="IPR018383">
    <property type="entry name" value="UPF0324_pro"/>
</dbReference>